<keyword evidence="4" id="KW-1185">Reference proteome</keyword>
<keyword evidence="1" id="KW-0812">Transmembrane</keyword>
<feature type="transmembrane region" description="Helical" evidence="1">
    <location>
        <begin position="28"/>
        <end position="50"/>
    </location>
</feature>
<accession>A0A516KF28</accession>
<evidence type="ECO:0000313" key="3">
    <source>
        <dbReference type="EMBL" id="QDP40015.1"/>
    </source>
</evidence>
<name>A0A516KF28_9BACI</name>
<feature type="transmembrane region" description="Helical" evidence="1">
    <location>
        <begin position="56"/>
        <end position="74"/>
    </location>
</feature>
<dbReference type="KEGG" id="aqt:FN924_07445"/>
<evidence type="ECO:0000259" key="2">
    <source>
        <dbReference type="Pfam" id="PF14145"/>
    </source>
</evidence>
<dbReference type="OrthoDB" id="2135402at2"/>
<dbReference type="EMBL" id="CP041666">
    <property type="protein sequence ID" value="QDP40015.1"/>
    <property type="molecule type" value="Genomic_DNA"/>
</dbReference>
<protein>
    <recommendedName>
        <fullName evidence="2">YrhK domain-containing protein</fullName>
    </recommendedName>
</protein>
<organism evidence="3 4">
    <name type="scientific">Radiobacillus deserti</name>
    <dbReference type="NCBI Taxonomy" id="2594883"/>
    <lineage>
        <taxon>Bacteria</taxon>
        <taxon>Bacillati</taxon>
        <taxon>Bacillota</taxon>
        <taxon>Bacilli</taxon>
        <taxon>Bacillales</taxon>
        <taxon>Bacillaceae</taxon>
        <taxon>Radiobacillus</taxon>
    </lineage>
</organism>
<feature type="domain" description="YrhK" evidence="2">
    <location>
        <begin position="26"/>
        <end position="80"/>
    </location>
</feature>
<sequence>MNQPQHKEQKNSIQVGRFDIFFKKPYQILYNINDFLISIWFLVGSIMFLYEEWKRVGVWLFIIGSGQLAIRPTIRIIHHIHLKRHIKNNNQ</sequence>
<dbReference type="Proteomes" id="UP000315215">
    <property type="component" value="Chromosome"/>
</dbReference>
<dbReference type="Pfam" id="PF14145">
    <property type="entry name" value="YrhK"/>
    <property type="match status" value="1"/>
</dbReference>
<dbReference type="InterPro" id="IPR025424">
    <property type="entry name" value="YrhK_domain"/>
</dbReference>
<keyword evidence="1" id="KW-0472">Membrane</keyword>
<keyword evidence="1" id="KW-1133">Transmembrane helix</keyword>
<reference evidence="3 4" key="1">
    <citation type="submission" date="2019-07" db="EMBL/GenBank/DDBJ databases">
        <authorList>
            <person name="Li J."/>
        </authorList>
    </citation>
    <scope>NUCLEOTIDE SEQUENCE [LARGE SCALE GENOMIC DNA]</scope>
    <source>
        <strain evidence="3 4">TKL69</strain>
    </source>
</reference>
<dbReference type="RefSeq" id="WP_143893180.1">
    <property type="nucleotide sequence ID" value="NZ_CP041666.1"/>
</dbReference>
<gene>
    <name evidence="3" type="ORF">FN924_07445</name>
</gene>
<dbReference type="AlphaFoldDB" id="A0A516KF28"/>
<evidence type="ECO:0000256" key="1">
    <source>
        <dbReference type="SAM" id="Phobius"/>
    </source>
</evidence>
<proteinExistence type="predicted"/>
<evidence type="ECO:0000313" key="4">
    <source>
        <dbReference type="Proteomes" id="UP000315215"/>
    </source>
</evidence>